<evidence type="ECO:0000313" key="2">
    <source>
        <dbReference type="Proteomes" id="UP000009134"/>
    </source>
</evidence>
<evidence type="ECO:0000313" key="1">
    <source>
        <dbReference type="EMBL" id="ABD26212.1"/>
    </source>
</evidence>
<proteinExistence type="predicted"/>
<dbReference type="EMBL" id="CP000248">
    <property type="protein sequence ID" value="ABD26212.1"/>
    <property type="molecule type" value="Genomic_DNA"/>
</dbReference>
<reference evidence="2" key="1">
    <citation type="submission" date="2006-01" db="EMBL/GenBank/DDBJ databases">
        <title>Complete sequence of Novosphingobium aromaticivorans DSM 12444.</title>
        <authorList>
            <consortium name="US DOE Joint Genome Institute"/>
            <person name="Copeland A."/>
            <person name="Lucas S."/>
            <person name="Lapidus A."/>
            <person name="Barry K."/>
            <person name="Detter J.C."/>
            <person name="Glavina T."/>
            <person name="Hammon N."/>
            <person name="Israni S."/>
            <person name="Pitluck S."/>
            <person name="Chain P."/>
            <person name="Malfatti S."/>
            <person name="Shin M."/>
            <person name="Vergez L."/>
            <person name="Schmutz J."/>
            <person name="Larimer F."/>
            <person name="Land M."/>
            <person name="Kyrpides N."/>
            <person name="Ivanova N."/>
            <person name="Fredrickson J."/>
            <person name="Balkwill D."/>
            <person name="Romine M.F."/>
            <person name="Richardson P."/>
        </authorList>
    </citation>
    <scope>NUCLEOTIDE SEQUENCE [LARGE SCALE GENOMIC DNA]</scope>
    <source>
        <strain evidence="2">ATCC 700278 / DSM 12444 / CCUG 56034 / CIP 105152 / NBRC 16084 / F199</strain>
    </source>
</reference>
<dbReference type="PANTHER" id="PTHR40257:SF1">
    <property type="entry name" value="DUF1330 DOMAIN-CONTAINING PROTEIN"/>
    <property type="match status" value="1"/>
</dbReference>
<gene>
    <name evidence="1" type="ordered locus">Saro_1772</name>
</gene>
<dbReference type="Proteomes" id="UP000009134">
    <property type="component" value="Chromosome"/>
</dbReference>
<sequence>MPERHLKAPEDTLSYTGALSTPMAETYVDPSRENFEAFKALPRDTPIHMLNLIRFRDLAEYPEGHPNHGKGLTGAEAYALYKAAFQALVKDSGAAMVWEAPLECVVTGPADEWDEAFVMGYPDARAFFAMVKDEAYVRDALPHRTAAVADSRLIRFKG</sequence>
<dbReference type="KEGG" id="nar:Saro_1772"/>
<organism evidence="1 2">
    <name type="scientific">Novosphingobium aromaticivorans (strain ATCC 700278 / DSM 12444 / CCUG 56034 / CIP 105152 / NBRC 16084 / F199)</name>
    <dbReference type="NCBI Taxonomy" id="279238"/>
    <lineage>
        <taxon>Bacteria</taxon>
        <taxon>Pseudomonadati</taxon>
        <taxon>Pseudomonadota</taxon>
        <taxon>Alphaproteobacteria</taxon>
        <taxon>Sphingomonadales</taxon>
        <taxon>Sphingomonadaceae</taxon>
        <taxon>Novosphingobium</taxon>
    </lineage>
</organism>
<dbReference type="InterPro" id="IPR011008">
    <property type="entry name" value="Dimeric_a/b-barrel"/>
</dbReference>
<dbReference type="HOGENOM" id="CLU_131535_0_0_5"/>
<name>Q2G7G1_NOVAD</name>
<dbReference type="STRING" id="279238.Saro_1772"/>
<dbReference type="Gene3D" id="3.30.70.100">
    <property type="match status" value="1"/>
</dbReference>
<accession>Q2G7G1</accession>
<protein>
    <submittedName>
        <fullName evidence="1">Uncharacterized protein</fullName>
    </submittedName>
</protein>
<dbReference type="eggNOG" id="COG5470">
    <property type="taxonomic scope" value="Bacteria"/>
</dbReference>
<dbReference type="AlphaFoldDB" id="Q2G7G1"/>
<keyword evidence="2" id="KW-1185">Reference proteome</keyword>
<dbReference type="SUPFAM" id="SSF54909">
    <property type="entry name" value="Dimeric alpha+beta barrel"/>
    <property type="match status" value="1"/>
</dbReference>
<dbReference type="PANTHER" id="PTHR40257">
    <property type="match status" value="1"/>
</dbReference>